<comment type="caution">
    <text evidence="2">The sequence shown here is derived from an EMBL/GenBank/DDBJ whole genome shotgun (WGS) entry which is preliminary data.</text>
</comment>
<dbReference type="Proteomes" id="UP000714275">
    <property type="component" value="Unassembled WGS sequence"/>
</dbReference>
<name>A0A9P6ZSX1_9AGAM</name>
<dbReference type="PANTHER" id="PTHR10622:SF10">
    <property type="entry name" value="HET DOMAIN-CONTAINING PROTEIN"/>
    <property type="match status" value="1"/>
</dbReference>
<gene>
    <name evidence="2" type="ORF">EV702DRAFT_972316</name>
</gene>
<dbReference type="Pfam" id="PF06985">
    <property type="entry name" value="HET"/>
    <property type="match status" value="1"/>
</dbReference>
<feature type="domain" description="Heterokaryon incompatibility" evidence="1">
    <location>
        <begin position="77"/>
        <end position="169"/>
    </location>
</feature>
<organism evidence="2 3">
    <name type="scientific">Suillus placidus</name>
    <dbReference type="NCBI Taxonomy" id="48579"/>
    <lineage>
        <taxon>Eukaryota</taxon>
        <taxon>Fungi</taxon>
        <taxon>Dikarya</taxon>
        <taxon>Basidiomycota</taxon>
        <taxon>Agaricomycotina</taxon>
        <taxon>Agaricomycetes</taxon>
        <taxon>Agaricomycetidae</taxon>
        <taxon>Boletales</taxon>
        <taxon>Suillineae</taxon>
        <taxon>Suillaceae</taxon>
        <taxon>Suillus</taxon>
    </lineage>
</organism>
<dbReference type="OrthoDB" id="5122891at2759"/>
<keyword evidence="3" id="KW-1185">Reference proteome</keyword>
<dbReference type="EMBL" id="JABBWD010000030">
    <property type="protein sequence ID" value="KAG1775911.1"/>
    <property type="molecule type" value="Genomic_DNA"/>
</dbReference>
<protein>
    <recommendedName>
        <fullName evidence="1">Heterokaryon incompatibility domain-containing protein</fullName>
    </recommendedName>
</protein>
<dbReference type="PANTHER" id="PTHR10622">
    <property type="entry name" value="HET DOMAIN-CONTAINING PROTEIN"/>
    <property type="match status" value="1"/>
</dbReference>
<evidence type="ECO:0000313" key="3">
    <source>
        <dbReference type="Proteomes" id="UP000714275"/>
    </source>
</evidence>
<reference evidence="2" key="1">
    <citation type="journal article" date="2020" name="New Phytol.">
        <title>Comparative genomics reveals dynamic genome evolution in host specialist ectomycorrhizal fungi.</title>
        <authorList>
            <person name="Lofgren L.A."/>
            <person name="Nguyen N.H."/>
            <person name="Vilgalys R."/>
            <person name="Ruytinx J."/>
            <person name="Liao H.L."/>
            <person name="Branco S."/>
            <person name="Kuo A."/>
            <person name="LaButti K."/>
            <person name="Lipzen A."/>
            <person name="Andreopoulos W."/>
            <person name="Pangilinan J."/>
            <person name="Riley R."/>
            <person name="Hundley H."/>
            <person name="Na H."/>
            <person name="Barry K."/>
            <person name="Grigoriev I.V."/>
            <person name="Stajich J.E."/>
            <person name="Kennedy P.G."/>
        </authorList>
    </citation>
    <scope>NUCLEOTIDE SEQUENCE</scope>
    <source>
        <strain evidence="2">DOB743</strain>
    </source>
</reference>
<proteinExistence type="predicted"/>
<evidence type="ECO:0000313" key="2">
    <source>
        <dbReference type="EMBL" id="KAG1775911.1"/>
    </source>
</evidence>
<accession>A0A9P6ZSX1</accession>
<evidence type="ECO:0000259" key="1">
    <source>
        <dbReference type="Pfam" id="PF06985"/>
    </source>
</evidence>
<sequence>MNQGQSPAQDVLDEFNHYVMNDIPIRLIYLPTMELVGQNFMKTHFQDRIKEITEDLILAETQAHVSSRLLSWHKVKYGILSHWWLDTGEPSYQDMMEKKLSGPSNNEVQSPGYTKLQKCCEEARRLDLHFLWSDTCCIDKNSSAELDKSICSMFWWYRNSSICIAYLGGMTVIEDLRLEEWFMRGWILQELLAARKIKFFNKDWQRLTKQDNDKEEDTPLMTVLQEVTRIPEAELIDFLPIPRYIDKQMTWAAQRITTWAEDVAYSLMGLFDVSLQIAYGEGGERAFRRLIEAIMQAGGDSSVLNWAGEPAKHHASFALPASPASFVGHPDIVTIGQLDLTLTSRGLHIPLVILPLDMTKPEFDGRPIVNPKFRCPHHGVGEVRIDSGDYGFSGIFKQYALGIFHYIPT</sequence>
<dbReference type="InterPro" id="IPR010730">
    <property type="entry name" value="HET"/>
</dbReference>
<dbReference type="AlphaFoldDB" id="A0A9P6ZSX1"/>